<dbReference type="EMBL" id="CAJVQC010011611">
    <property type="protein sequence ID" value="CAG8629155.1"/>
    <property type="molecule type" value="Genomic_DNA"/>
</dbReference>
<name>A0ACA9N7G3_9GLOM</name>
<feature type="non-terminal residue" evidence="1">
    <location>
        <position position="1"/>
    </location>
</feature>
<reference evidence="1" key="1">
    <citation type="submission" date="2021-06" db="EMBL/GenBank/DDBJ databases">
        <authorList>
            <person name="Kallberg Y."/>
            <person name="Tangrot J."/>
            <person name="Rosling A."/>
        </authorList>
    </citation>
    <scope>NUCLEOTIDE SEQUENCE</scope>
    <source>
        <strain evidence="1">MA461A</strain>
    </source>
</reference>
<evidence type="ECO:0000313" key="1">
    <source>
        <dbReference type="EMBL" id="CAG8629155.1"/>
    </source>
</evidence>
<protein>
    <submittedName>
        <fullName evidence="1">25824_t:CDS:1</fullName>
    </submittedName>
</protein>
<comment type="caution">
    <text evidence="1">The sequence shown here is derived from an EMBL/GenBank/DDBJ whole genome shotgun (WGS) entry which is preliminary data.</text>
</comment>
<sequence>MNIKNMDKSDGLTEQKIEIGGDISDPKYTAPNRDISLIEIFWENIRSSDSNQARLETENAEENNIESNESIDMRNGNSESADVWCSNRIYDVSYCDQGKVTGDEVGVDNEISLIDFDKSDQIDKREPESMLDAFIEKDLMTLDIVLEKEKIVEDLLKVLRDDDSDGFVQIALAYEF</sequence>
<evidence type="ECO:0000313" key="2">
    <source>
        <dbReference type="Proteomes" id="UP000789920"/>
    </source>
</evidence>
<accession>A0ACA9N7G3</accession>
<proteinExistence type="predicted"/>
<dbReference type="Proteomes" id="UP000789920">
    <property type="component" value="Unassembled WGS sequence"/>
</dbReference>
<gene>
    <name evidence="1" type="ORF">RPERSI_LOCUS7030</name>
</gene>
<keyword evidence="2" id="KW-1185">Reference proteome</keyword>
<organism evidence="1 2">
    <name type="scientific">Racocetra persica</name>
    <dbReference type="NCBI Taxonomy" id="160502"/>
    <lineage>
        <taxon>Eukaryota</taxon>
        <taxon>Fungi</taxon>
        <taxon>Fungi incertae sedis</taxon>
        <taxon>Mucoromycota</taxon>
        <taxon>Glomeromycotina</taxon>
        <taxon>Glomeromycetes</taxon>
        <taxon>Diversisporales</taxon>
        <taxon>Gigasporaceae</taxon>
        <taxon>Racocetra</taxon>
    </lineage>
</organism>